<comment type="similarity">
    <text evidence="1">Belongs to the SMP-30/CGR1 family.</text>
</comment>
<dbReference type="Gene3D" id="2.120.10.30">
    <property type="entry name" value="TolB, C-terminal domain"/>
    <property type="match status" value="1"/>
</dbReference>
<sequence length="290" mass="31209">MTVDCVWSLGATLGEGPLWVPDDAALWFVDIKQHHIHRFDPASGSRGRWQAPDQVGWVQPTADGRWLAGLKSGLHWFDPAASTFTPWLDPEPDKPDNRLNDSVVDPQGRLWFGTMDDHEEAPSGRVYSLADGPHAVPTDSTCRITNGPAVSPDGRFLYPVDTLDRKIWRHEIGADGALARGELLIEIEDGAGHPDGATCDSAGNIWIGLFGGWGARCYAPDGTLLHHIDFPVSNVTKIALGGPDLKTAYATTAAKGLSEDELARQPLAGGLFAFTVEIPGVPANPVRIGI</sequence>
<protein>
    <submittedName>
        <fullName evidence="5">Sugar lactone lactonase YvrE</fullName>
    </submittedName>
</protein>
<feature type="active site" description="Proton donor/acceptor" evidence="2">
    <location>
        <position position="195"/>
    </location>
</feature>
<reference evidence="5 6" key="1">
    <citation type="submission" date="2018-08" db="EMBL/GenBank/DDBJ databases">
        <title>Genomic Encyclopedia of Type Strains, Phase IV (KMG-IV): sequencing the most valuable type-strain genomes for metagenomic binning, comparative biology and taxonomic classification.</title>
        <authorList>
            <person name="Goeker M."/>
        </authorList>
    </citation>
    <scope>NUCLEOTIDE SEQUENCE [LARGE SCALE GENOMIC DNA]</scope>
    <source>
        <strain evidence="5 6">DSM 25527</strain>
    </source>
</reference>
<gene>
    <name evidence="5" type="ORF">DFR49_1140</name>
</gene>
<evidence type="ECO:0000313" key="6">
    <source>
        <dbReference type="Proteomes" id="UP000266568"/>
    </source>
</evidence>
<dbReference type="OrthoDB" id="2633250at2"/>
<keyword evidence="3" id="KW-0479">Metal-binding</keyword>
<evidence type="ECO:0000259" key="4">
    <source>
        <dbReference type="Pfam" id="PF08450"/>
    </source>
</evidence>
<feature type="domain" description="SMP-30/Gluconolactonase/LRE-like region" evidence="4">
    <location>
        <begin position="13"/>
        <end position="253"/>
    </location>
</feature>
<dbReference type="Proteomes" id="UP000266568">
    <property type="component" value="Unassembled WGS sequence"/>
</dbReference>
<proteinExistence type="inferred from homology"/>
<dbReference type="PANTHER" id="PTHR10907">
    <property type="entry name" value="REGUCALCIN"/>
    <property type="match status" value="1"/>
</dbReference>
<dbReference type="InterPro" id="IPR005511">
    <property type="entry name" value="SMP-30"/>
</dbReference>
<dbReference type="Pfam" id="PF08450">
    <property type="entry name" value="SGL"/>
    <property type="match status" value="1"/>
</dbReference>
<dbReference type="PANTHER" id="PTHR10907:SF47">
    <property type="entry name" value="REGUCALCIN"/>
    <property type="match status" value="1"/>
</dbReference>
<dbReference type="EMBL" id="QXDC01000002">
    <property type="protein sequence ID" value="RIA46595.1"/>
    <property type="molecule type" value="Genomic_DNA"/>
</dbReference>
<keyword evidence="3" id="KW-0862">Zinc</keyword>
<dbReference type="RefSeq" id="WP_119034691.1">
    <property type="nucleotide sequence ID" value="NZ_QXDC01000002.1"/>
</dbReference>
<feature type="binding site" evidence="3">
    <location>
        <position position="98"/>
    </location>
    <ligand>
        <name>substrate</name>
    </ligand>
</feature>
<dbReference type="InterPro" id="IPR013658">
    <property type="entry name" value="SGL"/>
</dbReference>
<comment type="cofactor">
    <cofactor evidence="3">
        <name>Zn(2+)</name>
        <dbReference type="ChEBI" id="CHEBI:29105"/>
    </cofactor>
    <text evidence="3">Binds 1 divalent metal cation per subunit.</text>
</comment>
<dbReference type="InterPro" id="IPR011042">
    <property type="entry name" value="6-blade_b-propeller_TolB-like"/>
</dbReference>
<feature type="binding site" evidence="3">
    <location>
        <position position="100"/>
    </location>
    <ligand>
        <name>substrate</name>
    </ligand>
</feature>
<organism evidence="5 6">
    <name type="scientific">Hephaestia caeni</name>
    <dbReference type="NCBI Taxonomy" id="645617"/>
    <lineage>
        <taxon>Bacteria</taxon>
        <taxon>Pseudomonadati</taxon>
        <taxon>Pseudomonadota</taxon>
        <taxon>Alphaproteobacteria</taxon>
        <taxon>Sphingomonadales</taxon>
        <taxon>Sphingomonadaceae</taxon>
        <taxon>Hephaestia</taxon>
    </lineage>
</organism>
<accession>A0A397PH67</accession>
<evidence type="ECO:0000256" key="2">
    <source>
        <dbReference type="PIRSR" id="PIRSR605511-1"/>
    </source>
</evidence>
<evidence type="ECO:0000256" key="3">
    <source>
        <dbReference type="PIRSR" id="PIRSR605511-2"/>
    </source>
</evidence>
<comment type="caution">
    <text evidence="5">The sequence shown here is derived from an EMBL/GenBank/DDBJ whole genome shotgun (WGS) entry which is preliminary data.</text>
</comment>
<dbReference type="PRINTS" id="PR01790">
    <property type="entry name" value="SMP30FAMILY"/>
</dbReference>
<keyword evidence="6" id="KW-1185">Reference proteome</keyword>
<evidence type="ECO:0000313" key="5">
    <source>
        <dbReference type="EMBL" id="RIA46595.1"/>
    </source>
</evidence>
<evidence type="ECO:0000256" key="1">
    <source>
        <dbReference type="ARBA" id="ARBA00008853"/>
    </source>
</evidence>
<dbReference type="GO" id="GO:0004341">
    <property type="term" value="F:gluconolactonase activity"/>
    <property type="evidence" value="ECO:0007669"/>
    <property type="project" value="TreeGrafter"/>
</dbReference>
<name>A0A397PH67_9SPHN</name>
<dbReference type="AlphaFoldDB" id="A0A397PH67"/>
<feature type="binding site" evidence="3">
    <location>
        <position position="146"/>
    </location>
    <ligand>
        <name>a divalent metal cation</name>
        <dbReference type="ChEBI" id="CHEBI:60240"/>
    </ligand>
</feature>
<dbReference type="SUPFAM" id="SSF63829">
    <property type="entry name" value="Calcium-dependent phosphotriesterase"/>
    <property type="match status" value="1"/>
</dbReference>
<dbReference type="GO" id="GO:0019853">
    <property type="term" value="P:L-ascorbic acid biosynthetic process"/>
    <property type="evidence" value="ECO:0007669"/>
    <property type="project" value="TreeGrafter"/>
</dbReference>
<feature type="binding site" evidence="3">
    <location>
        <position position="15"/>
    </location>
    <ligand>
        <name>a divalent metal cation</name>
        <dbReference type="ChEBI" id="CHEBI:60240"/>
    </ligand>
</feature>
<dbReference type="GO" id="GO:0005509">
    <property type="term" value="F:calcium ion binding"/>
    <property type="evidence" value="ECO:0007669"/>
    <property type="project" value="TreeGrafter"/>
</dbReference>
<feature type="binding site" evidence="3">
    <location>
        <position position="195"/>
    </location>
    <ligand>
        <name>a divalent metal cation</name>
        <dbReference type="ChEBI" id="CHEBI:60240"/>
    </ligand>
</feature>